<organism evidence="1 2">
    <name type="scientific">Natronomonas aquatica</name>
    <dbReference type="NCBI Taxonomy" id="2841590"/>
    <lineage>
        <taxon>Archaea</taxon>
        <taxon>Methanobacteriati</taxon>
        <taxon>Methanobacteriota</taxon>
        <taxon>Stenosarchaea group</taxon>
        <taxon>Halobacteria</taxon>
        <taxon>Halobacteriales</taxon>
        <taxon>Natronomonadaceae</taxon>
        <taxon>Natronomonas</taxon>
    </lineage>
</organism>
<dbReference type="Proteomes" id="UP001139494">
    <property type="component" value="Unassembled WGS sequence"/>
</dbReference>
<protein>
    <submittedName>
        <fullName evidence="1">Uncharacterized protein</fullName>
    </submittedName>
</protein>
<proteinExistence type="predicted"/>
<name>A0A9R1D5Y3_9EURY</name>
<reference evidence="1" key="1">
    <citation type="journal article" date="2023" name="Front. Microbiol.">
        <title>Genomic-based phylogenetic and metabolic analyses of the genus Natronomonas, and description of Natronomonas aquatica sp. nov.</title>
        <authorList>
            <person name="Garcia-Roldan A."/>
            <person name="Duran-Viseras A."/>
            <person name="de la Haba R.R."/>
            <person name="Corral P."/>
            <person name="Sanchez-Porro C."/>
            <person name="Ventosa A."/>
        </authorList>
    </citation>
    <scope>NUCLEOTIDE SEQUENCE</scope>
    <source>
        <strain evidence="1">F2-12</strain>
    </source>
</reference>
<evidence type="ECO:0000313" key="2">
    <source>
        <dbReference type="Proteomes" id="UP001139494"/>
    </source>
</evidence>
<evidence type="ECO:0000313" key="1">
    <source>
        <dbReference type="EMBL" id="MCQ4333626.1"/>
    </source>
</evidence>
<gene>
    <name evidence="1" type="ORF">KM295_09085</name>
</gene>
<dbReference type="EMBL" id="JAHLKM010000010">
    <property type="protein sequence ID" value="MCQ4333626.1"/>
    <property type="molecule type" value="Genomic_DNA"/>
</dbReference>
<sequence>MRSVDDVDGAAYLSHLSGLRRASALWNKKEVNRWKVYYECNDGCGFDQMAGRVKLTDVEHQDEVHDRAREMGEQWTNRNEQK</sequence>
<accession>A0A9R1D5Y3</accession>
<comment type="caution">
    <text evidence="1">The sequence shown here is derived from an EMBL/GenBank/DDBJ whole genome shotgun (WGS) entry which is preliminary data.</text>
</comment>
<dbReference type="RefSeq" id="WP_256029652.1">
    <property type="nucleotide sequence ID" value="NZ_JAHLKM010000010.1"/>
</dbReference>
<dbReference type="AlphaFoldDB" id="A0A9R1D5Y3"/>
<keyword evidence="2" id="KW-1185">Reference proteome</keyword>